<dbReference type="GO" id="GO:0048731">
    <property type="term" value="P:system development"/>
    <property type="evidence" value="ECO:0007669"/>
    <property type="project" value="UniProtKB-ARBA"/>
</dbReference>
<dbReference type="InterPro" id="IPR002885">
    <property type="entry name" value="PPR_rpt"/>
</dbReference>
<dbReference type="InterPro" id="IPR011990">
    <property type="entry name" value="TPR-like_helical_dom_sf"/>
</dbReference>
<dbReference type="PANTHER" id="PTHR47926">
    <property type="entry name" value="PENTATRICOPEPTIDE REPEAT-CONTAINING PROTEIN"/>
    <property type="match status" value="1"/>
</dbReference>
<feature type="repeat" description="PPR" evidence="2">
    <location>
        <begin position="218"/>
        <end position="248"/>
    </location>
</feature>
<dbReference type="SUPFAM" id="SSF48452">
    <property type="entry name" value="TPR-like"/>
    <property type="match status" value="1"/>
</dbReference>
<dbReference type="PANTHER" id="PTHR47926:SF533">
    <property type="entry name" value="DYW DOMAIN-CONTAINING PROTEIN"/>
    <property type="match status" value="1"/>
</dbReference>
<dbReference type="Proteomes" id="UP000001514">
    <property type="component" value="Unassembled WGS sequence"/>
</dbReference>
<feature type="repeat" description="PPR" evidence="2">
    <location>
        <begin position="286"/>
        <end position="320"/>
    </location>
</feature>
<dbReference type="OMA" id="LAGCNIH"/>
<dbReference type="PROSITE" id="PS51375">
    <property type="entry name" value="PPR"/>
    <property type="match status" value="6"/>
</dbReference>
<feature type="repeat" description="PPR" evidence="2">
    <location>
        <begin position="111"/>
        <end position="146"/>
    </location>
</feature>
<evidence type="ECO:0000256" key="2">
    <source>
        <dbReference type="PROSITE-ProRule" id="PRU00708"/>
    </source>
</evidence>
<gene>
    <name evidence="3" type="ORF">SELMODRAFT_91104</name>
</gene>
<dbReference type="GO" id="GO:0009451">
    <property type="term" value="P:RNA modification"/>
    <property type="evidence" value="ECO:0007669"/>
    <property type="project" value="InterPro"/>
</dbReference>
<evidence type="ECO:0000313" key="3">
    <source>
        <dbReference type="EMBL" id="EFJ29884.1"/>
    </source>
</evidence>
<dbReference type="FunFam" id="1.25.40.10:FF:000158">
    <property type="entry name" value="pentatricopeptide repeat-containing protein At2g33680"/>
    <property type="match status" value="1"/>
</dbReference>
<proteinExistence type="predicted"/>
<reference evidence="3 4" key="1">
    <citation type="journal article" date="2011" name="Science">
        <title>The Selaginella genome identifies genetic changes associated with the evolution of vascular plants.</title>
        <authorList>
            <person name="Banks J.A."/>
            <person name="Nishiyama T."/>
            <person name="Hasebe M."/>
            <person name="Bowman J.L."/>
            <person name="Gribskov M."/>
            <person name="dePamphilis C."/>
            <person name="Albert V.A."/>
            <person name="Aono N."/>
            <person name="Aoyama T."/>
            <person name="Ambrose B.A."/>
            <person name="Ashton N.W."/>
            <person name="Axtell M.J."/>
            <person name="Barker E."/>
            <person name="Barker M.S."/>
            <person name="Bennetzen J.L."/>
            <person name="Bonawitz N.D."/>
            <person name="Chapple C."/>
            <person name="Cheng C."/>
            <person name="Correa L.G."/>
            <person name="Dacre M."/>
            <person name="DeBarry J."/>
            <person name="Dreyer I."/>
            <person name="Elias M."/>
            <person name="Engstrom E.M."/>
            <person name="Estelle M."/>
            <person name="Feng L."/>
            <person name="Finet C."/>
            <person name="Floyd S.K."/>
            <person name="Frommer W.B."/>
            <person name="Fujita T."/>
            <person name="Gramzow L."/>
            <person name="Gutensohn M."/>
            <person name="Harholt J."/>
            <person name="Hattori M."/>
            <person name="Heyl A."/>
            <person name="Hirai T."/>
            <person name="Hiwatashi Y."/>
            <person name="Ishikawa M."/>
            <person name="Iwata M."/>
            <person name="Karol K.G."/>
            <person name="Koehler B."/>
            <person name="Kolukisaoglu U."/>
            <person name="Kubo M."/>
            <person name="Kurata T."/>
            <person name="Lalonde S."/>
            <person name="Li K."/>
            <person name="Li Y."/>
            <person name="Litt A."/>
            <person name="Lyons E."/>
            <person name="Manning G."/>
            <person name="Maruyama T."/>
            <person name="Michael T.P."/>
            <person name="Mikami K."/>
            <person name="Miyazaki S."/>
            <person name="Morinaga S."/>
            <person name="Murata T."/>
            <person name="Mueller-Roeber B."/>
            <person name="Nelson D.R."/>
            <person name="Obara M."/>
            <person name="Oguri Y."/>
            <person name="Olmstead R.G."/>
            <person name="Onodera N."/>
            <person name="Petersen B.L."/>
            <person name="Pils B."/>
            <person name="Prigge M."/>
            <person name="Rensing S.A."/>
            <person name="Riano-Pachon D.M."/>
            <person name="Roberts A.W."/>
            <person name="Sato Y."/>
            <person name="Scheller H.V."/>
            <person name="Schulz B."/>
            <person name="Schulz C."/>
            <person name="Shakirov E.V."/>
            <person name="Shibagaki N."/>
            <person name="Shinohara N."/>
            <person name="Shippen D.E."/>
            <person name="Soerensen I."/>
            <person name="Sotooka R."/>
            <person name="Sugimoto N."/>
            <person name="Sugita M."/>
            <person name="Sumikawa N."/>
            <person name="Tanurdzic M."/>
            <person name="Theissen G."/>
            <person name="Ulvskov P."/>
            <person name="Wakazuki S."/>
            <person name="Weng J.K."/>
            <person name="Willats W.W."/>
            <person name="Wipf D."/>
            <person name="Wolf P.G."/>
            <person name="Yang L."/>
            <person name="Zimmer A.D."/>
            <person name="Zhu Q."/>
            <person name="Mitros T."/>
            <person name="Hellsten U."/>
            <person name="Loque D."/>
            <person name="Otillar R."/>
            <person name="Salamov A."/>
            <person name="Schmutz J."/>
            <person name="Shapiro H."/>
            <person name="Lindquist E."/>
            <person name="Lucas S."/>
            <person name="Rokhsar D."/>
            <person name="Grigoriev I.V."/>
        </authorList>
    </citation>
    <scope>NUCLEOTIDE SEQUENCE [LARGE SCALE GENOMIC DNA]</scope>
</reference>
<dbReference type="STRING" id="88036.D8RCQ0"/>
<organism evidence="4">
    <name type="scientific">Selaginella moellendorffii</name>
    <name type="common">Spikemoss</name>
    <dbReference type="NCBI Taxonomy" id="88036"/>
    <lineage>
        <taxon>Eukaryota</taxon>
        <taxon>Viridiplantae</taxon>
        <taxon>Streptophyta</taxon>
        <taxon>Embryophyta</taxon>
        <taxon>Tracheophyta</taxon>
        <taxon>Lycopodiopsida</taxon>
        <taxon>Selaginellales</taxon>
        <taxon>Selaginellaceae</taxon>
        <taxon>Selaginella</taxon>
    </lineage>
</organism>
<evidence type="ECO:0000313" key="4">
    <source>
        <dbReference type="Proteomes" id="UP000001514"/>
    </source>
</evidence>
<keyword evidence="4" id="KW-1185">Reference proteome</keyword>
<dbReference type="GO" id="GO:0003723">
    <property type="term" value="F:RNA binding"/>
    <property type="evidence" value="ECO:0007669"/>
    <property type="project" value="InterPro"/>
</dbReference>
<dbReference type="InterPro" id="IPR046960">
    <property type="entry name" value="PPR_At4g14850-like_plant"/>
</dbReference>
<dbReference type="NCBIfam" id="TIGR00756">
    <property type="entry name" value="PPR"/>
    <property type="match status" value="4"/>
</dbReference>
<protein>
    <recommendedName>
        <fullName evidence="5">Pentacotripeptide-repeat region of PRORP domain-containing protein</fullName>
    </recommendedName>
</protein>
<feature type="repeat" description="PPR" evidence="2">
    <location>
        <begin position="250"/>
        <end position="284"/>
    </location>
</feature>
<sequence length="437" mass="48532">MPLLGTRPDGFVYASVLSACSSVGDLEQGISIHDEVRASQFLDDPIVQTALVDFYAKCGRLEEAGMVFEAMSRDRDAFSWTALASGYAQHGQPGRAIQIFHRMDLEGVGPDAFTFSSILGASYAQNGHMVEAMEMFHRMVLEGVRPLRDTVTWNAMLGAYVQLGHSRATIGFYYRMNLEGILADSFTFSSILGACSDLRDLELGKRVHERAVSIGQANVVVKNTLLRMYARCARLDYARRVFEEMVGARDSGSWNSMISGYVQAGRPQEALELFHRMDSCKSSRKDPVSWNAMIAAYAQHGDMAEVTDLYRRMNLEGCLSGTVTFVSILIGCSRAGLLEESIYQFGSMSSDHWIPPVVEHFVCVVDLLGRAGRLDEAEELVETMPVESRLKFGAWKSLLAGCNIHRTSEEALRRIESRSRASCGNERLVLGTLWRSL</sequence>
<dbReference type="Gene3D" id="1.25.40.10">
    <property type="entry name" value="Tetratricopeptide repeat domain"/>
    <property type="match status" value="4"/>
</dbReference>
<feature type="repeat" description="PPR" evidence="2">
    <location>
        <begin position="149"/>
        <end position="183"/>
    </location>
</feature>
<dbReference type="InParanoid" id="D8RCQ0"/>
<dbReference type="Pfam" id="PF01535">
    <property type="entry name" value="PPR"/>
    <property type="match status" value="6"/>
</dbReference>
<name>D8RCQ0_SELML</name>
<evidence type="ECO:0000256" key="1">
    <source>
        <dbReference type="ARBA" id="ARBA00022737"/>
    </source>
</evidence>
<dbReference type="FunFam" id="1.25.40.10:FF:000285">
    <property type="entry name" value="Pentatricopeptide repeat-containing protein, chloroplastic"/>
    <property type="match status" value="1"/>
</dbReference>
<dbReference type="Pfam" id="PF13041">
    <property type="entry name" value="PPR_2"/>
    <property type="match status" value="3"/>
</dbReference>
<dbReference type="PROSITE" id="PS51257">
    <property type="entry name" value="PROKAR_LIPOPROTEIN"/>
    <property type="match status" value="1"/>
</dbReference>
<dbReference type="AlphaFoldDB" id="D8RCQ0"/>
<accession>D8RCQ0</accession>
<dbReference type="Gramene" id="EFJ29884">
    <property type="protein sequence ID" value="EFJ29884"/>
    <property type="gene ID" value="SELMODRAFT_91104"/>
</dbReference>
<dbReference type="eggNOG" id="KOG4197">
    <property type="taxonomic scope" value="Eukaryota"/>
</dbReference>
<dbReference type="EMBL" id="GL377576">
    <property type="protein sequence ID" value="EFJ29884.1"/>
    <property type="molecule type" value="Genomic_DNA"/>
</dbReference>
<dbReference type="KEGG" id="smo:SELMODRAFT_91104"/>
<keyword evidence="1" id="KW-0677">Repeat</keyword>
<feature type="repeat" description="PPR" evidence="2">
    <location>
        <begin position="76"/>
        <end position="110"/>
    </location>
</feature>
<dbReference type="HOGENOM" id="CLU_002706_0_1_1"/>
<evidence type="ECO:0008006" key="5">
    <source>
        <dbReference type="Google" id="ProtNLM"/>
    </source>
</evidence>